<evidence type="ECO:0000256" key="1">
    <source>
        <dbReference type="ARBA" id="ARBA00004651"/>
    </source>
</evidence>
<accession>A0A1H2QXY7</accession>
<comment type="function">
    <text evidence="7">Part of the tripartite ATP-independent periplasmic (TRAP) transport system.</text>
</comment>
<feature type="transmembrane region" description="Helical" evidence="7">
    <location>
        <begin position="64"/>
        <end position="89"/>
    </location>
</feature>
<keyword evidence="6 7" id="KW-0472">Membrane</keyword>
<keyword evidence="10" id="KW-1185">Reference proteome</keyword>
<keyword evidence="4 7" id="KW-0812">Transmembrane</keyword>
<evidence type="ECO:0000256" key="3">
    <source>
        <dbReference type="ARBA" id="ARBA00022475"/>
    </source>
</evidence>
<feature type="transmembrane region" description="Helical" evidence="7">
    <location>
        <begin position="101"/>
        <end position="121"/>
    </location>
</feature>
<dbReference type="GO" id="GO:0022857">
    <property type="term" value="F:transmembrane transporter activity"/>
    <property type="evidence" value="ECO:0007669"/>
    <property type="project" value="UniProtKB-UniRule"/>
</dbReference>
<evidence type="ECO:0000256" key="2">
    <source>
        <dbReference type="ARBA" id="ARBA00022448"/>
    </source>
</evidence>
<keyword evidence="7" id="KW-0997">Cell inner membrane</keyword>
<reference evidence="9 10" key="1">
    <citation type="submission" date="2016-10" db="EMBL/GenBank/DDBJ databases">
        <authorList>
            <person name="de Groot N.N."/>
        </authorList>
    </citation>
    <scope>NUCLEOTIDE SEQUENCE [LARGE SCALE GENOMIC DNA]</scope>
    <source>
        <strain evidence="9 10">DSM 17890</strain>
    </source>
</reference>
<comment type="subcellular location">
    <subcellularLocation>
        <location evidence="7">Cell inner membrane</location>
        <topology evidence="7">Multi-pass membrane protein</topology>
    </subcellularLocation>
    <subcellularLocation>
        <location evidence="1">Cell membrane</location>
        <topology evidence="1">Multi-pass membrane protein</topology>
    </subcellularLocation>
</comment>
<sequence length="182" mass="18741">MTSETGAETPPRRAGWTGAAARAIELWALAGGALLLGVVAINAASVIGGVFGAPVPGDFELTEMGVAVAAFAFLPWCQLTGANVTADIFTARASRAWTARFALAAAVVALFFALLLLWRMWAGMLDQREYDYMTAILSVPVWWAFPPILVSLALLAVAALVSLVEAAPVAAGRAPGAGSGPA</sequence>
<evidence type="ECO:0000256" key="4">
    <source>
        <dbReference type="ARBA" id="ARBA00022692"/>
    </source>
</evidence>
<dbReference type="OrthoDB" id="6183232at2"/>
<name>A0A1H2QXY7_9RHOB</name>
<keyword evidence="2 7" id="KW-0813">Transport</keyword>
<proteinExistence type="inferred from homology"/>
<dbReference type="InterPro" id="IPR055348">
    <property type="entry name" value="DctQ"/>
</dbReference>
<dbReference type="STRING" id="356660.SAMN05444336_101168"/>
<evidence type="ECO:0000256" key="7">
    <source>
        <dbReference type="RuleBase" id="RU369079"/>
    </source>
</evidence>
<evidence type="ECO:0000256" key="6">
    <source>
        <dbReference type="ARBA" id="ARBA00023136"/>
    </source>
</evidence>
<feature type="transmembrane region" description="Helical" evidence="7">
    <location>
        <begin position="26"/>
        <end position="52"/>
    </location>
</feature>
<evidence type="ECO:0000256" key="5">
    <source>
        <dbReference type="ARBA" id="ARBA00022989"/>
    </source>
</evidence>
<keyword evidence="3" id="KW-1003">Cell membrane</keyword>
<dbReference type="Proteomes" id="UP000199118">
    <property type="component" value="Unassembled WGS sequence"/>
</dbReference>
<protein>
    <recommendedName>
        <fullName evidence="7">TRAP transporter small permease protein</fullName>
    </recommendedName>
</protein>
<evidence type="ECO:0000259" key="8">
    <source>
        <dbReference type="Pfam" id="PF04290"/>
    </source>
</evidence>
<comment type="similarity">
    <text evidence="7">Belongs to the TRAP transporter small permease family.</text>
</comment>
<gene>
    <name evidence="9" type="ORF">SAMN05444336_101168</name>
</gene>
<dbReference type="RefSeq" id="WP_092679250.1">
    <property type="nucleotide sequence ID" value="NZ_FNMZ01000001.1"/>
</dbReference>
<dbReference type="AlphaFoldDB" id="A0A1H2QXY7"/>
<dbReference type="Pfam" id="PF04290">
    <property type="entry name" value="DctQ"/>
    <property type="match status" value="1"/>
</dbReference>
<evidence type="ECO:0000313" key="9">
    <source>
        <dbReference type="EMBL" id="SDW11494.1"/>
    </source>
</evidence>
<feature type="transmembrane region" description="Helical" evidence="7">
    <location>
        <begin position="141"/>
        <end position="164"/>
    </location>
</feature>
<keyword evidence="5 7" id="KW-1133">Transmembrane helix</keyword>
<evidence type="ECO:0000313" key="10">
    <source>
        <dbReference type="Proteomes" id="UP000199118"/>
    </source>
</evidence>
<comment type="subunit">
    <text evidence="7">The complex comprises the extracytoplasmic solute receptor protein and the two transmembrane proteins.</text>
</comment>
<feature type="domain" description="Tripartite ATP-independent periplasmic transporters DctQ component" evidence="8">
    <location>
        <begin position="50"/>
        <end position="166"/>
    </location>
</feature>
<dbReference type="GO" id="GO:0005886">
    <property type="term" value="C:plasma membrane"/>
    <property type="evidence" value="ECO:0007669"/>
    <property type="project" value="UniProtKB-SubCell"/>
</dbReference>
<organism evidence="9 10">
    <name type="scientific">Albimonas donghaensis</name>
    <dbReference type="NCBI Taxonomy" id="356660"/>
    <lineage>
        <taxon>Bacteria</taxon>
        <taxon>Pseudomonadati</taxon>
        <taxon>Pseudomonadota</taxon>
        <taxon>Alphaproteobacteria</taxon>
        <taxon>Rhodobacterales</taxon>
        <taxon>Paracoccaceae</taxon>
        <taxon>Albimonas</taxon>
    </lineage>
</organism>
<dbReference type="EMBL" id="FNMZ01000001">
    <property type="protein sequence ID" value="SDW11494.1"/>
    <property type="molecule type" value="Genomic_DNA"/>
</dbReference>